<evidence type="ECO:0000313" key="1">
    <source>
        <dbReference type="EMBL" id="KIK72865.1"/>
    </source>
</evidence>
<protein>
    <submittedName>
        <fullName evidence="1">Uncharacterized protein</fullName>
    </submittedName>
</protein>
<name>A0A0D0D7E7_9AGAM</name>
<proteinExistence type="predicted"/>
<dbReference type="Proteomes" id="UP000054538">
    <property type="component" value="Unassembled WGS sequence"/>
</dbReference>
<accession>A0A0D0D7E7</accession>
<sequence>YKSHHKARCKPCVDALVQQTLTLKLDAFAAGRRGTSQKRGMCYHALIFKQELTKMTETSHRYASTLVGTKFYQIWT</sequence>
<dbReference type="InParanoid" id="A0A0D0D7E7"/>
<keyword evidence="2" id="KW-1185">Reference proteome</keyword>
<feature type="non-terminal residue" evidence="1">
    <location>
        <position position="1"/>
    </location>
</feature>
<reference evidence="2" key="2">
    <citation type="submission" date="2015-01" db="EMBL/GenBank/DDBJ databases">
        <title>Evolutionary Origins and Diversification of the Mycorrhizal Mutualists.</title>
        <authorList>
            <consortium name="DOE Joint Genome Institute"/>
            <consortium name="Mycorrhizal Genomics Consortium"/>
            <person name="Kohler A."/>
            <person name="Kuo A."/>
            <person name="Nagy L.G."/>
            <person name="Floudas D."/>
            <person name="Copeland A."/>
            <person name="Barry K.W."/>
            <person name="Cichocki N."/>
            <person name="Veneault-Fourrey C."/>
            <person name="LaButti K."/>
            <person name="Lindquist E.A."/>
            <person name="Lipzen A."/>
            <person name="Lundell T."/>
            <person name="Morin E."/>
            <person name="Murat C."/>
            <person name="Riley R."/>
            <person name="Ohm R."/>
            <person name="Sun H."/>
            <person name="Tunlid A."/>
            <person name="Henrissat B."/>
            <person name="Grigoriev I.V."/>
            <person name="Hibbett D.S."/>
            <person name="Martin F."/>
        </authorList>
    </citation>
    <scope>NUCLEOTIDE SEQUENCE [LARGE SCALE GENOMIC DNA]</scope>
    <source>
        <strain evidence="2">Ve08.2h10</strain>
    </source>
</reference>
<evidence type="ECO:0000313" key="2">
    <source>
        <dbReference type="Proteomes" id="UP000054538"/>
    </source>
</evidence>
<dbReference type="HOGENOM" id="CLU_2661284_0_0_1"/>
<dbReference type="AlphaFoldDB" id="A0A0D0D7E7"/>
<organism evidence="1 2">
    <name type="scientific">Paxillus rubicundulus Ve08.2h10</name>
    <dbReference type="NCBI Taxonomy" id="930991"/>
    <lineage>
        <taxon>Eukaryota</taxon>
        <taxon>Fungi</taxon>
        <taxon>Dikarya</taxon>
        <taxon>Basidiomycota</taxon>
        <taxon>Agaricomycotina</taxon>
        <taxon>Agaricomycetes</taxon>
        <taxon>Agaricomycetidae</taxon>
        <taxon>Boletales</taxon>
        <taxon>Paxilineae</taxon>
        <taxon>Paxillaceae</taxon>
        <taxon>Paxillus</taxon>
    </lineage>
</organism>
<reference evidence="1 2" key="1">
    <citation type="submission" date="2014-04" db="EMBL/GenBank/DDBJ databases">
        <authorList>
            <consortium name="DOE Joint Genome Institute"/>
            <person name="Kuo A."/>
            <person name="Kohler A."/>
            <person name="Jargeat P."/>
            <person name="Nagy L.G."/>
            <person name="Floudas D."/>
            <person name="Copeland A."/>
            <person name="Barry K.W."/>
            <person name="Cichocki N."/>
            <person name="Veneault-Fourrey C."/>
            <person name="LaButti K."/>
            <person name="Lindquist E.A."/>
            <person name="Lipzen A."/>
            <person name="Lundell T."/>
            <person name="Morin E."/>
            <person name="Murat C."/>
            <person name="Sun H."/>
            <person name="Tunlid A."/>
            <person name="Henrissat B."/>
            <person name="Grigoriev I.V."/>
            <person name="Hibbett D.S."/>
            <person name="Martin F."/>
            <person name="Nordberg H.P."/>
            <person name="Cantor M.N."/>
            <person name="Hua S.X."/>
        </authorList>
    </citation>
    <scope>NUCLEOTIDE SEQUENCE [LARGE SCALE GENOMIC DNA]</scope>
    <source>
        <strain evidence="1 2">Ve08.2h10</strain>
    </source>
</reference>
<dbReference type="EMBL" id="KN830356">
    <property type="protein sequence ID" value="KIK72865.1"/>
    <property type="molecule type" value="Genomic_DNA"/>
</dbReference>
<gene>
    <name evidence="1" type="ORF">PAXRUDRAFT_797035</name>
</gene>